<dbReference type="AlphaFoldDB" id="A0A926G7M0"/>
<evidence type="ECO:0000313" key="2">
    <source>
        <dbReference type="Proteomes" id="UP000608594"/>
    </source>
</evidence>
<proteinExistence type="predicted"/>
<name>A0A926G7M0_9RHOB</name>
<comment type="caution">
    <text evidence="1">The sequence shown here is derived from an EMBL/GenBank/DDBJ whole genome shotgun (WGS) entry which is preliminary data.</text>
</comment>
<dbReference type="InterPro" id="IPR010921">
    <property type="entry name" value="Trp_repressor/repl_initiator"/>
</dbReference>
<keyword evidence="2" id="KW-1185">Reference proteome</keyword>
<dbReference type="EMBL" id="JACOQL010000001">
    <property type="protein sequence ID" value="MBC9245973.1"/>
    <property type="molecule type" value="Genomic_DNA"/>
</dbReference>
<organism evidence="1 2">
    <name type="scientific">Paracoccus amoyensis</name>
    <dbReference type="NCBI Taxonomy" id="2760093"/>
    <lineage>
        <taxon>Bacteria</taxon>
        <taxon>Pseudomonadati</taxon>
        <taxon>Pseudomonadota</taxon>
        <taxon>Alphaproteobacteria</taxon>
        <taxon>Rhodobacterales</taxon>
        <taxon>Paracoccaceae</taxon>
        <taxon>Paracoccus</taxon>
    </lineage>
</organism>
<dbReference type="Gene3D" id="1.10.10.10">
    <property type="entry name" value="Winged helix-like DNA-binding domain superfamily/Winged helix DNA-binding domain"/>
    <property type="match status" value="1"/>
</dbReference>
<dbReference type="InterPro" id="IPR009534">
    <property type="entry name" value="DUF1153"/>
</dbReference>
<accession>A0A926G7M0</accession>
<reference evidence="1" key="1">
    <citation type="submission" date="2020-08" db="EMBL/GenBank/DDBJ databases">
        <title>Paracoccus amoyensis sp. nov., isolated from the surface seawater at coast of Xiamen, Fujian.</title>
        <authorList>
            <person name="Lyu L."/>
        </authorList>
    </citation>
    <scope>NUCLEOTIDE SEQUENCE</scope>
    <source>
        <strain evidence="1">11-3</strain>
    </source>
</reference>
<gene>
    <name evidence="1" type="ORF">H4P12_04415</name>
</gene>
<dbReference type="InterPro" id="IPR036388">
    <property type="entry name" value="WH-like_DNA-bd_sf"/>
</dbReference>
<protein>
    <submittedName>
        <fullName evidence="1">DUF1153 domain-containing protein</fullName>
    </submittedName>
</protein>
<dbReference type="SUPFAM" id="SSF48295">
    <property type="entry name" value="TrpR-like"/>
    <property type="match status" value="1"/>
</dbReference>
<dbReference type="RefSeq" id="WP_187792347.1">
    <property type="nucleotide sequence ID" value="NZ_JACOQL010000001.1"/>
</dbReference>
<sequence>MYVKKTSAPRTATLADGSILTIADLPSRGTRWVARRKEIVVNAVAYGILSRDDALRMYDLTEEEFDSWLRAIAKYGRPALKVTSLQRFRQP</sequence>
<dbReference type="Proteomes" id="UP000608594">
    <property type="component" value="Unassembled WGS sequence"/>
</dbReference>
<evidence type="ECO:0000313" key="1">
    <source>
        <dbReference type="EMBL" id="MBC9245973.1"/>
    </source>
</evidence>
<dbReference type="Pfam" id="PF06627">
    <property type="entry name" value="DUF1153"/>
    <property type="match status" value="1"/>
</dbReference>
<dbReference type="GO" id="GO:0043565">
    <property type="term" value="F:sequence-specific DNA binding"/>
    <property type="evidence" value="ECO:0007669"/>
    <property type="project" value="InterPro"/>
</dbReference>